<gene>
    <name evidence="9" type="ORF">LXN57_24660</name>
</gene>
<comment type="caution">
    <text evidence="9">The sequence shown here is derived from an EMBL/GenBank/DDBJ whole genome shotgun (WGS) entry which is preliminary data.</text>
</comment>
<evidence type="ECO:0000313" key="9">
    <source>
        <dbReference type="EMBL" id="MCM4080774.1"/>
    </source>
</evidence>
<name>A0ABT0Y3Z0_9ACTN</name>
<keyword evidence="4 7" id="KW-0812">Transmembrane</keyword>
<sequence length="292" mass="31733">MSTAATAEPVAVVPPAAPRRPGRRRLVNSVWGIVAWAAGIVFVFPVIWMVLTSFKQENAAATNPPTWVFEPTLDQYAQVFDRNMMPFLLNSLMASVFSTLLVVLLATPAAYALSLRPVAKWSDSLFFFISTKMMPVVAAFLPVYLVVKHLGLLDNVWTMVVLYTSMNLPLAIWMMRSFLLEVPREVLEAGEVDGAGLLTSIRKIILPIVSPGLAATALICFIFAWNEFFLALNLTATNASTAPIFLVGFISSEGAFLARLCAAATIVSLPVLIAGWLAQNKLVRGLSMGAVK</sequence>
<proteinExistence type="inferred from homology"/>
<evidence type="ECO:0000256" key="6">
    <source>
        <dbReference type="ARBA" id="ARBA00023136"/>
    </source>
</evidence>
<feature type="transmembrane region" description="Helical" evidence="7">
    <location>
        <begin position="156"/>
        <end position="175"/>
    </location>
</feature>
<dbReference type="CDD" id="cd06261">
    <property type="entry name" value="TM_PBP2"/>
    <property type="match status" value="1"/>
</dbReference>
<feature type="transmembrane region" description="Helical" evidence="7">
    <location>
        <begin position="231"/>
        <end position="250"/>
    </location>
</feature>
<keyword evidence="6 7" id="KW-0472">Membrane</keyword>
<evidence type="ECO:0000256" key="1">
    <source>
        <dbReference type="ARBA" id="ARBA00004651"/>
    </source>
</evidence>
<dbReference type="Gene3D" id="1.10.3720.10">
    <property type="entry name" value="MetI-like"/>
    <property type="match status" value="1"/>
</dbReference>
<evidence type="ECO:0000256" key="5">
    <source>
        <dbReference type="ARBA" id="ARBA00022989"/>
    </source>
</evidence>
<dbReference type="RefSeq" id="WP_251800547.1">
    <property type="nucleotide sequence ID" value="NZ_JAMQOL010000034.1"/>
</dbReference>
<evidence type="ECO:0000256" key="4">
    <source>
        <dbReference type="ARBA" id="ARBA00022692"/>
    </source>
</evidence>
<dbReference type="Pfam" id="PF00528">
    <property type="entry name" value="BPD_transp_1"/>
    <property type="match status" value="1"/>
</dbReference>
<feature type="domain" description="ABC transmembrane type-1" evidence="8">
    <location>
        <begin position="88"/>
        <end position="278"/>
    </location>
</feature>
<feature type="transmembrane region" description="Helical" evidence="7">
    <location>
        <begin position="257"/>
        <end position="278"/>
    </location>
</feature>
<evidence type="ECO:0000259" key="8">
    <source>
        <dbReference type="PROSITE" id="PS50928"/>
    </source>
</evidence>
<reference evidence="9 10" key="1">
    <citation type="submission" date="2022-06" db="EMBL/GenBank/DDBJ databases">
        <title>Actinoplanes abujensis sp. nov., isolated from Nigerian arid soil.</title>
        <authorList>
            <person name="Ding P."/>
        </authorList>
    </citation>
    <scope>NUCLEOTIDE SEQUENCE [LARGE SCALE GENOMIC DNA]</scope>
    <source>
        <strain evidence="10">TRM88002</strain>
    </source>
</reference>
<comment type="similarity">
    <text evidence="7">Belongs to the binding-protein-dependent transport system permease family.</text>
</comment>
<dbReference type="SUPFAM" id="SSF161098">
    <property type="entry name" value="MetI-like"/>
    <property type="match status" value="1"/>
</dbReference>
<feature type="transmembrane region" description="Helical" evidence="7">
    <location>
        <begin position="125"/>
        <end position="144"/>
    </location>
</feature>
<dbReference type="InterPro" id="IPR035906">
    <property type="entry name" value="MetI-like_sf"/>
</dbReference>
<feature type="transmembrane region" description="Helical" evidence="7">
    <location>
        <begin position="204"/>
        <end position="225"/>
    </location>
</feature>
<evidence type="ECO:0000313" key="10">
    <source>
        <dbReference type="Proteomes" id="UP001523216"/>
    </source>
</evidence>
<keyword evidence="3" id="KW-1003">Cell membrane</keyword>
<dbReference type="InterPro" id="IPR000515">
    <property type="entry name" value="MetI-like"/>
</dbReference>
<evidence type="ECO:0000256" key="2">
    <source>
        <dbReference type="ARBA" id="ARBA00022448"/>
    </source>
</evidence>
<protein>
    <submittedName>
        <fullName evidence="9">Carbohydrate ABC transporter permease</fullName>
    </submittedName>
</protein>
<dbReference type="PROSITE" id="PS50928">
    <property type="entry name" value="ABC_TM1"/>
    <property type="match status" value="1"/>
</dbReference>
<dbReference type="Proteomes" id="UP001523216">
    <property type="component" value="Unassembled WGS sequence"/>
</dbReference>
<feature type="transmembrane region" description="Helical" evidence="7">
    <location>
        <begin position="29"/>
        <end position="51"/>
    </location>
</feature>
<keyword evidence="5 7" id="KW-1133">Transmembrane helix</keyword>
<dbReference type="PANTHER" id="PTHR32243">
    <property type="entry name" value="MALTOSE TRANSPORT SYSTEM PERMEASE-RELATED"/>
    <property type="match status" value="1"/>
</dbReference>
<evidence type="ECO:0000256" key="3">
    <source>
        <dbReference type="ARBA" id="ARBA00022475"/>
    </source>
</evidence>
<accession>A0ABT0Y3Z0</accession>
<keyword evidence="2 7" id="KW-0813">Transport</keyword>
<feature type="transmembrane region" description="Helical" evidence="7">
    <location>
        <begin position="92"/>
        <end position="113"/>
    </location>
</feature>
<dbReference type="PANTHER" id="PTHR32243:SF52">
    <property type="entry name" value="ABC TRANSPORTER PERMEASE PROTEIN"/>
    <property type="match status" value="1"/>
</dbReference>
<dbReference type="EMBL" id="JAMQOL010000034">
    <property type="protein sequence ID" value="MCM4080774.1"/>
    <property type="molecule type" value="Genomic_DNA"/>
</dbReference>
<dbReference type="InterPro" id="IPR050901">
    <property type="entry name" value="BP-dep_ABC_trans_perm"/>
</dbReference>
<keyword evidence="10" id="KW-1185">Reference proteome</keyword>
<organism evidence="9 10">
    <name type="scientific">Paractinoplanes hotanensis</name>
    <dbReference type="NCBI Taxonomy" id="2906497"/>
    <lineage>
        <taxon>Bacteria</taxon>
        <taxon>Bacillati</taxon>
        <taxon>Actinomycetota</taxon>
        <taxon>Actinomycetes</taxon>
        <taxon>Micromonosporales</taxon>
        <taxon>Micromonosporaceae</taxon>
        <taxon>Paractinoplanes</taxon>
    </lineage>
</organism>
<comment type="subcellular location">
    <subcellularLocation>
        <location evidence="1 7">Cell membrane</location>
        <topology evidence="1 7">Multi-pass membrane protein</topology>
    </subcellularLocation>
</comment>
<evidence type="ECO:0000256" key="7">
    <source>
        <dbReference type="RuleBase" id="RU363032"/>
    </source>
</evidence>